<protein>
    <recommendedName>
        <fullName evidence="2">site-specific DNA-methyltransferase (adenine-specific)</fullName>
        <ecNumber evidence="2">2.1.1.72</ecNumber>
    </recommendedName>
</protein>
<dbReference type="SMART" id="SM00470">
    <property type="entry name" value="ParB"/>
    <property type="match status" value="1"/>
</dbReference>
<dbReference type="OrthoDB" id="9773571at2"/>
<dbReference type="REBASE" id="355302">
    <property type="entry name" value="M.PbaETAA1ORF57650P"/>
</dbReference>
<dbReference type="InterPro" id="IPR002052">
    <property type="entry name" value="DNA_methylase_N6_adenine_CS"/>
</dbReference>
<evidence type="ECO:0000256" key="6">
    <source>
        <dbReference type="ARBA" id="ARBA00047942"/>
    </source>
</evidence>
<gene>
    <name evidence="8" type="ORF">ETAA1_57650</name>
</gene>
<dbReference type="SUPFAM" id="SSF53335">
    <property type="entry name" value="S-adenosyl-L-methionine-dependent methyltransferases"/>
    <property type="match status" value="1"/>
</dbReference>
<dbReference type="InterPro" id="IPR050336">
    <property type="entry name" value="Chromosome_partition/occlusion"/>
</dbReference>
<dbReference type="GO" id="GO:0005694">
    <property type="term" value="C:chromosome"/>
    <property type="evidence" value="ECO:0007669"/>
    <property type="project" value="TreeGrafter"/>
</dbReference>
<dbReference type="Gene3D" id="3.40.50.150">
    <property type="entry name" value="Vaccinia Virus protein VP39"/>
    <property type="match status" value="1"/>
</dbReference>
<dbReference type="PANTHER" id="PTHR33375:SF1">
    <property type="entry name" value="CHROMOSOME-PARTITIONING PROTEIN PARB-RELATED"/>
    <property type="match status" value="1"/>
</dbReference>
<dbReference type="PROSITE" id="PS00092">
    <property type="entry name" value="N6_MTASE"/>
    <property type="match status" value="1"/>
</dbReference>
<keyword evidence="5" id="KW-0949">S-adenosyl-L-methionine</keyword>
<dbReference type="SUPFAM" id="SSF110849">
    <property type="entry name" value="ParB/Sulfiredoxin"/>
    <property type="match status" value="1"/>
</dbReference>
<dbReference type="InterPro" id="IPR036086">
    <property type="entry name" value="ParB/Sulfiredoxin_sf"/>
</dbReference>
<name>A0A517Y231_9BACT</name>
<dbReference type="GO" id="GO:0007059">
    <property type="term" value="P:chromosome segregation"/>
    <property type="evidence" value="ECO:0007669"/>
    <property type="project" value="TreeGrafter"/>
</dbReference>
<dbReference type="GO" id="GO:0008170">
    <property type="term" value="F:N-methyltransferase activity"/>
    <property type="evidence" value="ECO:0007669"/>
    <property type="project" value="InterPro"/>
</dbReference>
<dbReference type="PRINTS" id="PR00506">
    <property type="entry name" value="D21N6MTFRASE"/>
</dbReference>
<evidence type="ECO:0000256" key="2">
    <source>
        <dbReference type="ARBA" id="ARBA00011900"/>
    </source>
</evidence>
<dbReference type="Pfam" id="PF02195">
    <property type="entry name" value="ParB_N"/>
    <property type="match status" value="1"/>
</dbReference>
<evidence type="ECO:0000256" key="4">
    <source>
        <dbReference type="ARBA" id="ARBA00022679"/>
    </source>
</evidence>
<accession>A0A517Y231</accession>
<feature type="domain" description="ParB-like N-terminal" evidence="7">
    <location>
        <begin position="4"/>
        <end position="89"/>
    </location>
</feature>
<dbReference type="EC" id="2.1.1.72" evidence="2"/>
<evidence type="ECO:0000256" key="5">
    <source>
        <dbReference type="ARBA" id="ARBA00022691"/>
    </source>
</evidence>
<dbReference type="Gene3D" id="3.90.1530.10">
    <property type="entry name" value="Conserved hypothetical protein from pyrococcus furiosus pfu- 392566-001, ParB domain"/>
    <property type="match status" value="1"/>
</dbReference>
<proteinExistence type="inferred from homology"/>
<dbReference type="PANTHER" id="PTHR33375">
    <property type="entry name" value="CHROMOSOME-PARTITIONING PROTEIN PARB-RELATED"/>
    <property type="match status" value="1"/>
</dbReference>
<dbReference type="GO" id="GO:0003677">
    <property type="term" value="F:DNA binding"/>
    <property type="evidence" value="ECO:0007669"/>
    <property type="project" value="InterPro"/>
</dbReference>
<dbReference type="InterPro" id="IPR029063">
    <property type="entry name" value="SAM-dependent_MTases_sf"/>
</dbReference>
<reference evidence="8 9" key="1">
    <citation type="submission" date="2019-02" db="EMBL/GenBank/DDBJ databases">
        <title>Deep-cultivation of Planctomycetes and their phenomic and genomic characterization uncovers novel biology.</title>
        <authorList>
            <person name="Wiegand S."/>
            <person name="Jogler M."/>
            <person name="Boedeker C."/>
            <person name="Pinto D."/>
            <person name="Vollmers J."/>
            <person name="Rivas-Marin E."/>
            <person name="Kohn T."/>
            <person name="Peeters S.H."/>
            <person name="Heuer A."/>
            <person name="Rast P."/>
            <person name="Oberbeckmann S."/>
            <person name="Bunk B."/>
            <person name="Jeske O."/>
            <person name="Meyerdierks A."/>
            <person name="Storesund J.E."/>
            <person name="Kallscheuer N."/>
            <person name="Luecker S."/>
            <person name="Lage O.M."/>
            <person name="Pohl T."/>
            <person name="Merkel B.J."/>
            <person name="Hornburger P."/>
            <person name="Mueller R.-W."/>
            <person name="Bruemmer F."/>
            <person name="Labrenz M."/>
            <person name="Spormann A.M."/>
            <person name="Op den Camp H."/>
            <person name="Overmann J."/>
            <person name="Amann R."/>
            <person name="Jetten M.S.M."/>
            <person name="Mascher T."/>
            <person name="Medema M.H."/>
            <person name="Devos D.P."/>
            <person name="Kaster A.-K."/>
            <person name="Ovreas L."/>
            <person name="Rohde M."/>
            <person name="Galperin M.Y."/>
            <person name="Jogler C."/>
        </authorList>
    </citation>
    <scope>NUCLEOTIDE SEQUENCE [LARGE SCALE GENOMIC DNA]</scope>
    <source>
        <strain evidence="8 9">ETA_A1</strain>
    </source>
</reference>
<dbReference type="InterPro" id="IPR002941">
    <property type="entry name" value="DNA_methylase_N4/N6"/>
</dbReference>
<organism evidence="8 9">
    <name type="scientific">Urbifossiella limnaea</name>
    <dbReference type="NCBI Taxonomy" id="2528023"/>
    <lineage>
        <taxon>Bacteria</taxon>
        <taxon>Pseudomonadati</taxon>
        <taxon>Planctomycetota</taxon>
        <taxon>Planctomycetia</taxon>
        <taxon>Gemmatales</taxon>
        <taxon>Gemmataceae</taxon>
        <taxon>Urbifossiella</taxon>
    </lineage>
</organism>
<keyword evidence="4 8" id="KW-0808">Transferase</keyword>
<evidence type="ECO:0000259" key="7">
    <source>
        <dbReference type="SMART" id="SM00470"/>
    </source>
</evidence>
<evidence type="ECO:0000256" key="3">
    <source>
        <dbReference type="ARBA" id="ARBA00022603"/>
    </source>
</evidence>
<dbReference type="GO" id="GO:0032259">
    <property type="term" value="P:methylation"/>
    <property type="evidence" value="ECO:0007669"/>
    <property type="project" value="UniProtKB-KW"/>
</dbReference>
<evidence type="ECO:0000313" key="9">
    <source>
        <dbReference type="Proteomes" id="UP000319576"/>
    </source>
</evidence>
<dbReference type="InterPro" id="IPR003115">
    <property type="entry name" value="ParB_N"/>
</dbReference>
<dbReference type="Proteomes" id="UP000319576">
    <property type="component" value="Chromosome"/>
</dbReference>
<dbReference type="EMBL" id="CP036273">
    <property type="protein sequence ID" value="QDU23758.1"/>
    <property type="molecule type" value="Genomic_DNA"/>
</dbReference>
<dbReference type="AlphaFoldDB" id="A0A517Y231"/>
<dbReference type="PIRSF" id="PIRSF036758">
    <property type="entry name" value="Aden_M_ParB"/>
    <property type="match status" value="1"/>
</dbReference>
<evidence type="ECO:0000313" key="8">
    <source>
        <dbReference type="EMBL" id="QDU23758.1"/>
    </source>
</evidence>
<dbReference type="RefSeq" id="WP_145243982.1">
    <property type="nucleotide sequence ID" value="NZ_CP036273.1"/>
</dbReference>
<dbReference type="InterPro" id="IPR002295">
    <property type="entry name" value="N4/N6-MTase_EcoPI_Mod-like"/>
</dbReference>
<comment type="catalytic activity">
    <reaction evidence="6">
        <text>a 2'-deoxyadenosine in DNA + S-adenosyl-L-methionine = an N(6)-methyl-2'-deoxyadenosine in DNA + S-adenosyl-L-homocysteine + H(+)</text>
        <dbReference type="Rhea" id="RHEA:15197"/>
        <dbReference type="Rhea" id="RHEA-COMP:12418"/>
        <dbReference type="Rhea" id="RHEA-COMP:12419"/>
        <dbReference type="ChEBI" id="CHEBI:15378"/>
        <dbReference type="ChEBI" id="CHEBI:57856"/>
        <dbReference type="ChEBI" id="CHEBI:59789"/>
        <dbReference type="ChEBI" id="CHEBI:90615"/>
        <dbReference type="ChEBI" id="CHEBI:90616"/>
        <dbReference type="EC" id="2.1.1.72"/>
    </reaction>
</comment>
<keyword evidence="9" id="KW-1185">Reference proteome</keyword>
<dbReference type="GO" id="GO:0009007">
    <property type="term" value="F:site-specific DNA-methyltransferase (adenine-specific) activity"/>
    <property type="evidence" value="ECO:0007669"/>
    <property type="project" value="UniProtKB-EC"/>
</dbReference>
<dbReference type="InterPro" id="IPR015840">
    <property type="entry name" value="DNA_MeTrfase_ParB"/>
</dbReference>
<dbReference type="Pfam" id="PF01555">
    <property type="entry name" value="N6_N4_Mtase"/>
    <property type="match status" value="1"/>
</dbReference>
<evidence type="ECO:0000256" key="1">
    <source>
        <dbReference type="ARBA" id="ARBA00006594"/>
    </source>
</evidence>
<dbReference type="GO" id="GO:0045881">
    <property type="term" value="P:positive regulation of sporulation resulting in formation of a cellular spore"/>
    <property type="evidence" value="ECO:0007669"/>
    <property type="project" value="TreeGrafter"/>
</dbReference>
<comment type="similarity">
    <text evidence="1">Belongs to the N(4)/N(6)-methyltransferase family.</text>
</comment>
<sequence>MDVEMWPVGRLKPYPQNPRHNDAGVDAVAASLKEFGFRQPIVVDEDDVVVVGHTRLKGALKLGLAEVPVHVARGLTPEQVRAYRIADNQTATLSAWDDGLLAQELAVLQAADFDLGLTGFAEDDLLALLADPPAAATGDPDDVPEPPAVPVTRPGDLWAVGRHRLLCGDATKPADVARVLGGEPADVLLTDPPYNVAYEGGTADRLTIANDDLSDDDFQQFLVSALSAARSHLRPGGGFYVWHADTYGLSVRRAAAEAGLRVRQCLVWVKPSLVLGRQDYQWRHEPCLYGWADGAPHTWLGGRAQTTVLEFDKPARNAEHPTMKPVALFGALLANSCPAGGVVLDPFGGSGTTLVAAEQAGRAARLIEVDPRYGDVVLARAAATFGDAVPVRLLEGDAEVAYADVVARRRADAAAA</sequence>
<dbReference type="KEGG" id="uli:ETAA1_57650"/>
<keyword evidence="3 8" id="KW-0489">Methyltransferase</keyword>